<evidence type="ECO:0000313" key="6">
    <source>
        <dbReference type="Proteomes" id="UP001165565"/>
    </source>
</evidence>
<feature type="domain" description="NAD-dependent epimerase/dehydratase" evidence="4">
    <location>
        <begin position="2"/>
        <end position="247"/>
    </location>
</feature>
<name>A0AA41ZEF8_9SPHN</name>
<dbReference type="EMBL" id="JANFAV010000005">
    <property type="protein sequence ID" value="MCW6535121.1"/>
    <property type="molecule type" value="Genomic_DNA"/>
</dbReference>
<keyword evidence="1" id="KW-0521">NADP</keyword>
<dbReference type="Pfam" id="PF01370">
    <property type="entry name" value="Epimerase"/>
    <property type="match status" value="1"/>
</dbReference>
<dbReference type="InterPro" id="IPR011912">
    <property type="entry name" value="Heptose_epim"/>
</dbReference>
<evidence type="ECO:0000256" key="2">
    <source>
        <dbReference type="ARBA" id="ARBA00023235"/>
    </source>
</evidence>
<dbReference type="Gene3D" id="3.90.25.10">
    <property type="entry name" value="UDP-galactose 4-epimerase, domain 1"/>
    <property type="match status" value="1"/>
</dbReference>
<dbReference type="RefSeq" id="WP_265268807.1">
    <property type="nucleotide sequence ID" value="NZ_JANFAV010000005.1"/>
</dbReference>
<dbReference type="GO" id="GO:0050661">
    <property type="term" value="F:NADP binding"/>
    <property type="evidence" value="ECO:0007669"/>
    <property type="project" value="InterPro"/>
</dbReference>
<organism evidence="5 6">
    <name type="scientific">Sphingomonas lycopersici</name>
    <dbReference type="NCBI Taxonomy" id="2951807"/>
    <lineage>
        <taxon>Bacteria</taxon>
        <taxon>Pseudomonadati</taxon>
        <taxon>Pseudomonadota</taxon>
        <taxon>Alphaproteobacteria</taxon>
        <taxon>Sphingomonadales</taxon>
        <taxon>Sphingomonadaceae</taxon>
        <taxon>Sphingomonas</taxon>
    </lineage>
</organism>
<protein>
    <submittedName>
        <fullName evidence="5">ADP-glyceromanno-heptose 6-epimerase</fullName>
        <ecNumber evidence="5">5.1.3.20</ecNumber>
    </submittedName>
</protein>
<dbReference type="GO" id="GO:0008712">
    <property type="term" value="F:ADP-glyceromanno-heptose 6-epimerase activity"/>
    <property type="evidence" value="ECO:0007669"/>
    <property type="project" value="UniProtKB-EC"/>
</dbReference>
<reference evidence="5" key="1">
    <citation type="submission" date="2022-06" db="EMBL/GenBank/DDBJ databases">
        <title>Sphingomonas sp. nov. isolated from rhizosphere soil of tomato.</title>
        <authorList>
            <person name="Dong H."/>
            <person name="Gao R."/>
        </authorList>
    </citation>
    <scope>NUCLEOTIDE SEQUENCE</scope>
    <source>
        <strain evidence="5">MMSM24</strain>
    </source>
</reference>
<gene>
    <name evidence="5" type="primary">rfaD</name>
    <name evidence="5" type="ORF">NEE01_10020</name>
</gene>
<dbReference type="Gene3D" id="3.40.50.720">
    <property type="entry name" value="NAD(P)-binding Rossmann-like Domain"/>
    <property type="match status" value="1"/>
</dbReference>
<dbReference type="InterPro" id="IPR001509">
    <property type="entry name" value="Epimerase_deHydtase"/>
</dbReference>
<keyword evidence="2 5" id="KW-0413">Isomerase</keyword>
<dbReference type="Proteomes" id="UP001165565">
    <property type="component" value="Unassembled WGS sequence"/>
</dbReference>
<dbReference type="SUPFAM" id="SSF51735">
    <property type="entry name" value="NAD(P)-binding Rossmann-fold domains"/>
    <property type="match status" value="1"/>
</dbReference>
<dbReference type="AlphaFoldDB" id="A0AA41ZEF8"/>
<sequence>MILITGGAGFIGANIVTALQGREPIAVLDRFGTDDKWKNLRHAAVERFVFPEELDSFLAEDGRSLSGVVHMGAISATTERDVDLIVRSNIQLSRTLWHFCAQRGIPFIYASSAATYGDGSLGFDDRSDEDYLGRLRPLNPYGWSKLAFDRMALGSVRRGEQTPPRWAGLKFFNVYGPREQHKGSMRSVMTTHFEHLRDGGSLRLFRSDRPDYPDGGQKRDFIHVDDCVAVIAWMLDNDFPSDLYNIGTGKARTWLDVGAAMFAALDREPAIEFIDMPPTLAGRYQYFTEARMAKLAAIGAPLPATGLTDGVAATYRYLAAERE</sequence>
<keyword evidence="6" id="KW-1185">Reference proteome</keyword>
<keyword evidence="3" id="KW-0119">Carbohydrate metabolism</keyword>
<dbReference type="PANTHER" id="PTHR43103">
    <property type="entry name" value="NUCLEOSIDE-DIPHOSPHATE-SUGAR EPIMERASE"/>
    <property type="match status" value="1"/>
</dbReference>
<dbReference type="GO" id="GO:0005975">
    <property type="term" value="P:carbohydrate metabolic process"/>
    <property type="evidence" value="ECO:0007669"/>
    <property type="project" value="InterPro"/>
</dbReference>
<dbReference type="InterPro" id="IPR036291">
    <property type="entry name" value="NAD(P)-bd_dom_sf"/>
</dbReference>
<evidence type="ECO:0000259" key="4">
    <source>
        <dbReference type="Pfam" id="PF01370"/>
    </source>
</evidence>
<dbReference type="EC" id="5.1.3.20" evidence="5"/>
<dbReference type="NCBIfam" id="TIGR02197">
    <property type="entry name" value="heptose_epim"/>
    <property type="match status" value="1"/>
</dbReference>
<dbReference type="PANTHER" id="PTHR43103:SF3">
    <property type="entry name" value="ADP-L-GLYCERO-D-MANNO-HEPTOSE-6-EPIMERASE"/>
    <property type="match status" value="1"/>
</dbReference>
<evidence type="ECO:0000256" key="1">
    <source>
        <dbReference type="ARBA" id="ARBA00022857"/>
    </source>
</evidence>
<comment type="caution">
    <text evidence="5">The sequence shown here is derived from an EMBL/GenBank/DDBJ whole genome shotgun (WGS) entry which is preliminary data.</text>
</comment>
<proteinExistence type="predicted"/>
<evidence type="ECO:0000256" key="3">
    <source>
        <dbReference type="ARBA" id="ARBA00023277"/>
    </source>
</evidence>
<evidence type="ECO:0000313" key="5">
    <source>
        <dbReference type="EMBL" id="MCW6535121.1"/>
    </source>
</evidence>
<accession>A0AA41ZEF8</accession>